<gene>
    <name evidence="6" type="ORF">ACFS7Y_14030</name>
</gene>
<feature type="transmembrane region" description="Helical" evidence="5">
    <location>
        <begin position="46"/>
        <end position="65"/>
    </location>
</feature>
<dbReference type="PANTHER" id="PTHR43427:SF12">
    <property type="entry name" value="CHLORIDE TRANSPORTER"/>
    <property type="match status" value="1"/>
</dbReference>
<sequence>MANHSLPDVKNIGKWILAISMIALLVGSTSAFFLYTLQKVTSFREAHLWILLFLPLAGVAIVYWYQRYGDAAKQGNNLLLKSYYDPQVDIPWKMAPMILLSTLGTHLFGGSAGREGTAIQYGGTIASLFRRWFSWSKQETRILILCGMAAGFASLFGTPWAGTVFAIEVVRVGKIRWRAMLPVLITAFLANEVCGLYGNLHTHYTPIQSIPNFSFALSGYLLLAGIAFGLAARLFIFTAEGFSVLFQKISYPLLRPFIGGLLVLLIVFCLHSSKHIGLGIPTILASFETALPPTDFLLKILLTAITLSAGFKGGEVTPLFFIGATLGNALALLLPLPLALLAATGFVAVFAGCTKTPIACSIMAIELFGWHAALIFIAVCTISFLISGKQGIYSMQKSRKSNRLFRKIFRS</sequence>
<comment type="subcellular location">
    <subcellularLocation>
        <location evidence="1">Membrane</location>
        <topology evidence="1">Multi-pass membrane protein</topology>
    </subcellularLocation>
</comment>
<protein>
    <submittedName>
        <fullName evidence="6">Chloride channel protein</fullName>
    </submittedName>
</protein>
<keyword evidence="3 5" id="KW-1133">Transmembrane helix</keyword>
<evidence type="ECO:0000313" key="7">
    <source>
        <dbReference type="Proteomes" id="UP001597525"/>
    </source>
</evidence>
<dbReference type="Proteomes" id="UP001597525">
    <property type="component" value="Unassembled WGS sequence"/>
</dbReference>
<keyword evidence="7" id="KW-1185">Reference proteome</keyword>
<organism evidence="6 7">
    <name type="scientific">Sphingobacterium bambusae</name>
    <dbReference type="NCBI Taxonomy" id="662858"/>
    <lineage>
        <taxon>Bacteria</taxon>
        <taxon>Pseudomonadati</taxon>
        <taxon>Bacteroidota</taxon>
        <taxon>Sphingobacteriia</taxon>
        <taxon>Sphingobacteriales</taxon>
        <taxon>Sphingobacteriaceae</taxon>
        <taxon>Sphingobacterium</taxon>
    </lineage>
</organism>
<evidence type="ECO:0000256" key="2">
    <source>
        <dbReference type="ARBA" id="ARBA00022692"/>
    </source>
</evidence>
<dbReference type="EMBL" id="JBHUPB010000009">
    <property type="protein sequence ID" value="MFD2968514.1"/>
    <property type="molecule type" value="Genomic_DNA"/>
</dbReference>
<evidence type="ECO:0000256" key="4">
    <source>
        <dbReference type="ARBA" id="ARBA00023136"/>
    </source>
</evidence>
<feature type="transmembrane region" description="Helical" evidence="5">
    <location>
        <begin position="326"/>
        <end position="348"/>
    </location>
</feature>
<feature type="transmembrane region" description="Helical" evidence="5">
    <location>
        <begin position="220"/>
        <end position="245"/>
    </location>
</feature>
<evidence type="ECO:0000256" key="5">
    <source>
        <dbReference type="SAM" id="Phobius"/>
    </source>
</evidence>
<feature type="transmembrane region" description="Helical" evidence="5">
    <location>
        <begin position="12"/>
        <end position="34"/>
    </location>
</feature>
<dbReference type="PANTHER" id="PTHR43427">
    <property type="entry name" value="CHLORIDE CHANNEL PROTEIN CLC-E"/>
    <property type="match status" value="1"/>
</dbReference>
<evidence type="ECO:0000313" key="6">
    <source>
        <dbReference type="EMBL" id="MFD2968514.1"/>
    </source>
</evidence>
<name>A0ABW6BIZ8_9SPHI</name>
<accession>A0ABW6BIZ8</accession>
<keyword evidence="2 5" id="KW-0812">Transmembrane</keyword>
<proteinExistence type="predicted"/>
<comment type="caution">
    <text evidence="6">The sequence shown here is derived from an EMBL/GenBank/DDBJ whole genome shotgun (WGS) entry which is preliminary data.</text>
</comment>
<dbReference type="Pfam" id="PF00654">
    <property type="entry name" value="Voltage_CLC"/>
    <property type="match status" value="1"/>
</dbReference>
<dbReference type="InterPro" id="IPR001807">
    <property type="entry name" value="ClC"/>
</dbReference>
<dbReference type="Gene3D" id="1.10.3080.10">
    <property type="entry name" value="Clc chloride channel"/>
    <property type="match status" value="1"/>
</dbReference>
<feature type="transmembrane region" description="Helical" evidence="5">
    <location>
        <begin position="179"/>
        <end position="200"/>
    </location>
</feature>
<dbReference type="InterPro" id="IPR014743">
    <property type="entry name" value="Cl-channel_core"/>
</dbReference>
<keyword evidence="4 5" id="KW-0472">Membrane</keyword>
<dbReference type="RefSeq" id="WP_320185179.1">
    <property type="nucleotide sequence ID" value="NZ_CP138332.1"/>
</dbReference>
<evidence type="ECO:0000256" key="3">
    <source>
        <dbReference type="ARBA" id="ARBA00022989"/>
    </source>
</evidence>
<dbReference type="InterPro" id="IPR050368">
    <property type="entry name" value="ClC-type_chloride_channel"/>
</dbReference>
<dbReference type="SUPFAM" id="SSF81340">
    <property type="entry name" value="Clc chloride channel"/>
    <property type="match status" value="1"/>
</dbReference>
<feature type="transmembrane region" description="Helical" evidence="5">
    <location>
        <begin position="368"/>
        <end position="387"/>
    </location>
</feature>
<feature type="transmembrane region" description="Helical" evidence="5">
    <location>
        <begin position="257"/>
        <end position="276"/>
    </location>
</feature>
<reference evidence="7" key="1">
    <citation type="journal article" date="2019" name="Int. J. Syst. Evol. Microbiol.">
        <title>The Global Catalogue of Microorganisms (GCM) 10K type strain sequencing project: providing services to taxonomists for standard genome sequencing and annotation.</title>
        <authorList>
            <consortium name="The Broad Institute Genomics Platform"/>
            <consortium name="The Broad Institute Genome Sequencing Center for Infectious Disease"/>
            <person name="Wu L."/>
            <person name="Ma J."/>
        </authorList>
    </citation>
    <scope>NUCLEOTIDE SEQUENCE [LARGE SCALE GENOMIC DNA]</scope>
    <source>
        <strain evidence="7">KCTC 22814</strain>
    </source>
</reference>
<evidence type="ECO:0000256" key="1">
    <source>
        <dbReference type="ARBA" id="ARBA00004141"/>
    </source>
</evidence>
<feature type="transmembrane region" description="Helical" evidence="5">
    <location>
        <begin position="142"/>
        <end position="167"/>
    </location>
</feature>